<name>A0A8J7R6M8_9HYPH</name>
<dbReference type="NCBIfam" id="TIGR01560">
    <property type="entry name" value="put_DNA_pack"/>
    <property type="match status" value="1"/>
</dbReference>
<reference evidence="1" key="1">
    <citation type="submission" date="2021-03" db="EMBL/GenBank/DDBJ databases">
        <title>Genome sequencing and assembly of Tianweitania sediminis.</title>
        <authorList>
            <person name="Chhetri G."/>
        </authorList>
    </citation>
    <scope>NUCLEOTIDE SEQUENCE</scope>
    <source>
        <strain evidence="1">Z8</strain>
    </source>
</reference>
<dbReference type="EMBL" id="JAGIYY010000002">
    <property type="protein sequence ID" value="MBP0438897.1"/>
    <property type="molecule type" value="Genomic_DNA"/>
</dbReference>
<gene>
    <name evidence="1" type="ORF">J5Y06_09575</name>
</gene>
<dbReference type="Proteomes" id="UP000666240">
    <property type="component" value="Unassembled WGS sequence"/>
</dbReference>
<comment type="caution">
    <text evidence="1">The sequence shown here is derived from an EMBL/GenBank/DDBJ whole genome shotgun (WGS) entry which is preliminary data.</text>
</comment>
<dbReference type="InterPro" id="IPR006450">
    <property type="entry name" value="Phage_HK97_gp6-like"/>
</dbReference>
<proteinExistence type="predicted"/>
<evidence type="ECO:0000313" key="1">
    <source>
        <dbReference type="EMBL" id="MBP0438897.1"/>
    </source>
</evidence>
<keyword evidence="2" id="KW-1185">Reference proteome</keyword>
<dbReference type="AlphaFoldDB" id="A0A8J7R6M8"/>
<dbReference type="Gene3D" id="1.10.3230.30">
    <property type="entry name" value="Phage gp6-like head-tail connector protein"/>
    <property type="match status" value="1"/>
</dbReference>
<dbReference type="InterPro" id="IPR021146">
    <property type="entry name" value="Phage_gp6-like_head-tail"/>
</dbReference>
<dbReference type="Pfam" id="PF05135">
    <property type="entry name" value="Phage_connect_1"/>
    <property type="match status" value="1"/>
</dbReference>
<evidence type="ECO:0000313" key="2">
    <source>
        <dbReference type="Proteomes" id="UP000666240"/>
    </source>
</evidence>
<dbReference type="CDD" id="cd08054">
    <property type="entry name" value="gp6"/>
    <property type="match status" value="1"/>
</dbReference>
<protein>
    <submittedName>
        <fullName evidence="1">Phage head-tail connector protein</fullName>
    </submittedName>
</protein>
<dbReference type="RefSeq" id="WP_209334900.1">
    <property type="nucleotide sequence ID" value="NZ_JAGIYY010000002.1"/>
</dbReference>
<accession>A0A8J7R6M8</accession>
<sequence length="189" mass="20690">MTLFRTAEPAAEPVTLADVKAHLRLDGDREDALLSGLIKAARCEVERATGCALLTQEWRLLLDRWPRSNLVVFSIHPVRAVVAITVFDGDGHPTVLDPGSILLDGTTRPARLLIEAPPAPGKALSGIEIDLRAGFGDAGTDVPDLLKRAVILLAAHWFEFRTELEPAARPASFPRGYERLIAPYQTRRL</sequence>
<dbReference type="NCBIfam" id="TIGR02215">
    <property type="entry name" value="phage_chp_gp8"/>
    <property type="match status" value="1"/>
</dbReference>
<dbReference type="InterPro" id="IPR011738">
    <property type="entry name" value="Phage_CHP"/>
</dbReference>
<organism evidence="1 2">
    <name type="scientific">Tianweitania sediminis</name>
    <dbReference type="NCBI Taxonomy" id="1502156"/>
    <lineage>
        <taxon>Bacteria</taxon>
        <taxon>Pseudomonadati</taxon>
        <taxon>Pseudomonadota</taxon>
        <taxon>Alphaproteobacteria</taxon>
        <taxon>Hyphomicrobiales</taxon>
        <taxon>Phyllobacteriaceae</taxon>
        <taxon>Tianweitania</taxon>
    </lineage>
</organism>